<evidence type="ECO:0000313" key="1">
    <source>
        <dbReference type="EMBL" id="KAI9440247.1"/>
    </source>
</evidence>
<accession>A0ACC0TS79</accession>
<name>A0ACC0TS79_9AGAM</name>
<proteinExistence type="predicted"/>
<dbReference type="Proteomes" id="UP001207468">
    <property type="component" value="Unassembled WGS sequence"/>
</dbReference>
<keyword evidence="2" id="KW-1185">Reference proteome</keyword>
<protein>
    <submittedName>
        <fullName evidence="1">Uncharacterized protein</fullName>
    </submittedName>
</protein>
<sequence>MKQNPIYTIGHGTRKIDEFVNVLKNFGIQYLVDVRSRPYSKFNPQFNRDDLAHSLSLHGITYVFMGDTLGGRPPGSGCYTNEGKVDYEKVKTKAFFQKGIERLQVAYNKSIPLAIMCSESKPSECHRSRLIGQVLAAEQIIVHHIDEKNTVKTQAEVISEVNKEQPGATLFSAD</sequence>
<comment type="caution">
    <text evidence="1">The sequence shown here is derived from an EMBL/GenBank/DDBJ whole genome shotgun (WGS) entry which is preliminary data.</text>
</comment>
<dbReference type="EMBL" id="JAGFNK010000771">
    <property type="protein sequence ID" value="KAI9440247.1"/>
    <property type="molecule type" value="Genomic_DNA"/>
</dbReference>
<gene>
    <name evidence="1" type="ORF">F5148DRAFT_989077</name>
</gene>
<organism evidence="1 2">
    <name type="scientific">Russula earlei</name>
    <dbReference type="NCBI Taxonomy" id="71964"/>
    <lineage>
        <taxon>Eukaryota</taxon>
        <taxon>Fungi</taxon>
        <taxon>Dikarya</taxon>
        <taxon>Basidiomycota</taxon>
        <taxon>Agaricomycotina</taxon>
        <taxon>Agaricomycetes</taxon>
        <taxon>Russulales</taxon>
        <taxon>Russulaceae</taxon>
        <taxon>Russula</taxon>
    </lineage>
</organism>
<evidence type="ECO:0000313" key="2">
    <source>
        <dbReference type="Proteomes" id="UP001207468"/>
    </source>
</evidence>
<reference evidence="1" key="1">
    <citation type="submission" date="2021-03" db="EMBL/GenBank/DDBJ databases">
        <title>Evolutionary priming and transition to the ectomycorrhizal habit in an iconic lineage of mushroom-forming fungi: is preadaptation a requirement?</title>
        <authorList>
            <consortium name="DOE Joint Genome Institute"/>
            <person name="Looney B.P."/>
            <person name="Miyauchi S."/>
            <person name="Morin E."/>
            <person name="Drula E."/>
            <person name="Courty P.E."/>
            <person name="Chicoki N."/>
            <person name="Fauchery L."/>
            <person name="Kohler A."/>
            <person name="Kuo A."/>
            <person name="LaButti K."/>
            <person name="Pangilinan J."/>
            <person name="Lipzen A."/>
            <person name="Riley R."/>
            <person name="Andreopoulos W."/>
            <person name="He G."/>
            <person name="Johnson J."/>
            <person name="Barry K.W."/>
            <person name="Grigoriev I.V."/>
            <person name="Nagy L."/>
            <person name="Hibbett D."/>
            <person name="Henrissat B."/>
            <person name="Matheny P.B."/>
            <person name="Labbe J."/>
            <person name="Martin A.F."/>
        </authorList>
    </citation>
    <scope>NUCLEOTIDE SEQUENCE</scope>
    <source>
        <strain evidence="1">BPL698</strain>
    </source>
</reference>